<dbReference type="SMART" id="SM00239">
    <property type="entry name" value="C2"/>
    <property type="match status" value="1"/>
</dbReference>
<dbReference type="EMBL" id="LNIX01000025">
    <property type="protein sequence ID" value="OXA42605.1"/>
    <property type="molecule type" value="Genomic_DNA"/>
</dbReference>
<evidence type="ECO:0000259" key="6">
    <source>
        <dbReference type="PROSITE" id="PS50081"/>
    </source>
</evidence>
<dbReference type="InterPro" id="IPR035892">
    <property type="entry name" value="C2_domain_sf"/>
</dbReference>
<evidence type="ECO:0000256" key="3">
    <source>
        <dbReference type="SAM" id="MobiDB-lite"/>
    </source>
</evidence>
<dbReference type="InterPro" id="IPR039934">
    <property type="entry name" value="C2CD2/C2CD2L"/>
</dbReference>
<keyword evidence="7" id="KW-0808">Transferase</keyword>
<dbReference type="Pfam" id="PF00168">
    <property type="entry name" value="C2"/>
    <property type="match status" value="1"/>
</dbReference>
<keyword evidence="4" id="KW-0812">Transmembrane</keyword>
<dbReference type="PROSITE" id="PS00479">
    <property type="entry name" value="ZF_DAG_PE_1"/>
    <property type="match status" value="1"/>
</dbReference>
<keyword evidence="8" id="KW-1185">Reference proteome</keyword>
<evidence type="ECO:0000259" key="5">
    <source>
        <dbReference type="PROSITE" id="PS50004"/>
    </source>
</evidence>
<reference evidence="7 8" key="1">
    <citation type="submission" date="2015-12" db="EMBL/GenBank/DDBJ databases">
        <title>The genome of Folsomia candida.</title>
        <authorList>
            <person name="Faddeeva A."/>
            <person name="Derks M.F."/>
            <person name="Anvar Y."/>
            <person name="Smit S."/>
            <person name="Van Straalen N."/>
            <person name="Roelofs D."/>
        </authorList>
    </citation>
    <scope>NUCLEOTIDE SEQUENCE [LARGE SCALE GENOMIC DNA]</scope>
    <source>
        <strain evidence="7 8">VU population</strain>
        <tissue evidence="7">Whole body</tissue>
    </source>
</reference>
<comment type="caution">
    <text evidence="7">The sequence shown here is derived from an EMBL/GenBank/DDBJ whole genome shotgun (WGS) entry which is preliminary data.</text>
</comment>
<dbReference type="AlphaFoldDB" id="A0A226DAM7"/>
<dbReference type="Gene3D" id="3.30.60.20">
    <property type="match status" value="1"/>
</dbReference>
<feature type="domain" description="C2" evidence="5">
    <location>
        <begin position="320"/>
        <end position="441"/>
    </location>
</feature>
<dbReference type="GO" id="GO:0016301">
    <property type="term" value="F:kinase activity"/>
    <property type="evidence" value="ECO:0007669"/>
    <property type="project" value="UniProtKB-KW"/>
</dbReference>
<dbReference type="Gene3D" id="2.60.40.150">
    <property type="entry name" value="C2 domain"/>
    <property type="match status" value="1"/>
</dbReference>
<dbReference type="PROSITE" id="PS50081">
    <property type="entry name" value="ZF_DAG_PE_2"/>
    <property type="match status" value="1"/>
</dbReference>
<keyword evidence="4" id="KW-1133">Transmembrane helix</keyword>
<keyword evidence="4" id="KW-0472">Membrane</keyword>
<dbReference type="PROSITE" id="PS50004">
    <property type="entry name" value="C2"/>
    <property type="match status" value="1"/>
</dbReference>
<dbReference type="PANTHER" id="PTHR21119:SF5">
    <property type="entry name" value="C2 DOMAIN-CONTAINING PROTEIN"/>
    <property type="match status" value="1"/>
</dbReference>
<accession>A0A226DAM7</accession>
<feature type="compositionally biased region" description="Low complexity" evidence="3">
    <location>
        <begin position="783"/>
        <end position="796"/>
    </location>
</feature>
<evidence type="ECO:0000256" key="1">
    <source>
        <dbReference type="ARBA" id="ARBA00022723"/>
    </source>
</evidence>
<feature type="domain" description="Phorbol-ester/DAG-type" evidence="6">
    <location>
        <begin position="690"/>
        <end position="741"/>
    </location>
</feature>
<dbReference type="GO" id="GO:0046872">
    <property type="term" value="F:metal ion binding"/>
    <property type="evidence" value="ECO:0007669"/>
    <property type="project" value="UniProtKB-KW"/>
</dbReference>
<evidence type="ECO:0000313" key="8">
    <source>
        <dbReference type="Proteomes" id="UP000198287"/>
    </source>
</evidence>
<dbReference type="PANTHER" id="PTHR21119">
    <property type="entry name" value="C2 DOMAIN-CONTAINING PROTEIN"/>
    <property type="match status" value="1"/>
</dbReference>
<dbReference type="SMART" id="SM00109">
    <property type="entry name" value="C1"/>
    <property type="match status" value="1"/>
</dbReference>
<dbReference type="Proteomes" id="UP000198287">
    <property type="component" value="Unassembled WGS sequence"/>
</dbReference>
<keyword evidence="2" id="KW-0862">Zinc</keyword>
<organism evidence="7 8">
    <name type="scientific">Folsomia candida</name>
    <name type="common">Springtail</name>
    <dbReference type="NCBI Taxonomy" id="158441"/>
    <lineage>
        <taxon>Eukaryota</taxon>
        <taxon>Metazoa</taxon>
        <taxon>Ecdysozoa</taxon>
        <taxon>Arthropoda</taxon>
        <taxon>Hexapoda</taxon>
        <taxon>Collembola</taxon>
        <taxon>Entomobryomorpha</taxon>
        <taxon>Isotomoidea</taxon>
        <taxon>Isotomidae</taxon>
        <taxon>Proisotominae</taxon>
        <taxon>Folsomia</taxon>
    </lineage>
</organism>
<feature type="compositionally biased region" description="Polar residues" evidence="3">
    <location>
        <begin position="801"/>
        <end position="818"/>
    </location>
</feature>
<dbReference type="InterPro" id="IPR000008">
    <property type="entry name" value="C2_dom"/>
</dbReference>
<dbReference type="Pfam" id="PF00130">
    <property type="entry name" value="C1_1"/>
    <property type="match status" value="1"/>
</dbReference>
<keyword evidence="1" id="KW-0479">Metal-binding</keyword>
<dbReference type="InterPro" id="IPR046349">
    <property type="entry name" value="C1-like_sf"/>
</dbReference>
<dbReference type="SUPFAM" id="SSF57889">
    <property type="entry name" value="Cysteine-rich domain"/>
    <property type="match status" value="1"/>
</dbReference>
<dbReference type="InterPro" id="IPR002219">
    <property type="entry name" value="PKC_DAG/PE"/>
</dbReference>
<feature type="region of interest" description="Disordered" evidence="3">
    <location>
        <begin position="577"/>
        <end position="599"/>
    </location>
</feature>
<dbReference type="OrthoDB" id="9976063at2759"/>
<dbReference type="SUPFAM" id="SSF49562">
    <property type="entry name" value="C2 domain (Calcium/lipid-binding domain, CaLB)"/>
    <property type="match status" value="1"/>
</dbReference>
<feature type="transmembrane region" description="Helical" evidence="4">
    <location>
        <begin position="31"/>
        <end position="53"/>
    </location>
</feature>
<dbReference type="CDD" id="cd20831">
    <property type="entry name" value="C1_dGM13116p-like"/>
    <property type="match status" value="1"/>
</dbReference>
<evidence type="ECO:0000256" key="4">
    <source>
        <dbReference type="SAM" id="Phobius"/>
    </source>
</evidence>
<feature type="compositionally biased region" description="Basic residues" evidence="3">
    <location>
        <begin position="825"/>
        <end position="839"/>
    </location>
</feature>
<gene>
    <name evidence="7" type="ORF">Fcan01_22474</name>
</gene>
<sequence>MHLWSAVSGWINWPTEASERGIGPYQDMDTISMLLTGWIIFILISIVVVKYLYFRFVKKTGFPQFESSSSESRANLLSHEGGDVGGGAGPPEQNGSVGDLALKAARSSPKPQPPARRRHKLAGAPQTSPSHDHATEGVCTGPDPAAVEFIKQIYDWAFKKDGKDRASWVGDIKSSFMTALNQVLRDEGGKQNDFLITIIDLNLKEDLKLYNMFAECIHPDNVKVTSDCELQLQGQVTLHQKQQLPRRLPFFVDHISGRLSILVNTSADKSALVKLDGWPEICVAVSFEQDKGAAQIVGDAIASAIRNCLTELSYAQFAQFPVAPKFSPRKDGLPQEVRYLLATIVRGRELGVQKGCQEAYCAIELDDPPQKFQTDIVRSHDPVWNENFVFNILPRGGELLFEVYDKVGARFLGCNIISVDDMKTGGPEGRYETLKLISRKLEDSEGYTGSIDVQFTPLSEPEFLQRSAKNKRQQLLTTTRRVFTPSPDSKSSAAAFAENVIRELGKDSSFTCTPTSASNTNTISTLIIHAVVQKRDRANGDDPSEAIAITQYGDERGRRKTRKGDIFTSIRRRFSKGRSHSVMGEGGTKDASMADKDADDVTLQRSISADRHSMASTSNNLRLGLGSARSSTSELSGISGFSTTTFVHENSTLVIECVENRVKKYFLVPPNLAESGRYRKKGKKLHIYNDHTFLAKHLPSGTMCEICTMRLPFSIGKQGYQCRDCNMMCHKECHVRAPSFCPKTTIYDIELSSVKQLETTRTSNSSGLFSSLFRRGNKVSGVAAPPTNTNPKTTAKGVDSADQTNNAFTSENNASTTALGDGNAKPKKKKSNIFRKATRLGKISEENLSPSTKEVEETEEDEPLPENATIADTNVLAEEQTPENKQLLEGPEQQVS</sequence>
<keyword evidence="7" id="KW-0418">Kinase</keyword>
<feature type="region of interest" description="Disordered" evidence="3">
    <location>
        <begin position="73"/>
        <end position="137"/>
    </location>
</feature>
<protein>
    <submittedName>
        <fullName evidence="7">Protein kinase C-like 3</fullName>
    </submittedName>
</protein>
<proteinExistence type="predicted"/>
<evidence type="ECO:0000313" key="7">
    <source>
        <dbReference type="EMBL" id="OXA42605.1"/>
    </source>
</evidence>
<evidence type="ECO:0000256" key="2">
    <source>
        <dbReference type="ARBA" id="ARBA00022833"/>
    </source>
</evidence>
<feature type="region of interest" description="Disordered" evidence="3">
    <location>
        <begin position="779"/>
        <end position="868"/>
    </location>
</feature>
<name>A0A226DAM7_FOLCA</name>